<name>A3IPM0_9CHRO</name>
<keyword evidence="1" id="KW-0042">Antenna complex</keyword>
<dbReference type="PANTHER" id="PTHR12697:SF5">
    <property type="entry name" value="DEOXYHYPUSINE HYDROXYLASE"/>
    <property type="match status" value="1"/>
</dbReference>
<dbReference type="AlphaFoldDB" id="A3IPM0"/>
<dbReference type="eggNOG" id="COG1413">
    <property type="taxonomic scope" value="Bacteria"/>
</dbReference>
<evidence type="ECO:0000256" key="1">
    <source>
        <dbReference type="ARBA" id="ARBA00022549"/>
    </source>
</evidence>
<organism evidence="3 4">
    <name type="scientific">Crocosphaera chwakensis CCY0110</name>
    <dbReference type="NCBI Taxonomy" id="391612"/>
    <lineage>
        <taxon>Bacteria</taxon>
        <taxon>Bacillati</taxon>
        <taxon>Cyanobacteriota</taxon>
        <taxon>Cyanophyceae</taxon>
        <taxon>Oscillatoriophycideae</taxon>
        <taxon>Chroococcales</taxon>
        <taxon>Aphanothecaceae</taxon>
        <taxon>Crocosphaera</taxon>
        <taxon>Crocosphaera chwakensis</taxon>
    </lineage>
</organism>
<comment type="caution">
    <text evidence="3">The sequence shown here is derived from an EMBL/GenBank/DDBJ whole genome shotgun (WGS) entry which is preliminary data.</text>
</comment>
<protein>
    <recommendedName>
        <fullName evidence="5">Knr4/Smi1-like domain-containing protein</fullName>
    </recommendedName>
</protein>
<dbReference type="GO" id="GO:0016491">
    <property type="term" value="F:oxidoreductase activity"/>
    <property type="evidence" value="ECO:0007669"/>
    <property type="project" value="TreeGrafter"/>
</dbReference>
<dbReference type="OrthoDB" id="527225at2"/>
<dbReference type="SUPFAM" id="SSF48371">
    <property type="entry name" value="ARM repeat"/>
    <property type="match status" value="1"/>
</dbReference>
<reference evidence="3 4" key="1">
    <citation type="submission" date="2007-03" db="EMBL/GenBank/DDBJ databases">
        <authorList>
            <person name="Stal L."/>
            <person name="Ferriera S."/>
            <person name="Johnson J."/>
            <person name="Kravitz S."/>
            <person name="Beeson K."/>
            <person name="Sutton G."/>
            <person name="Rogers Y.-H."/>
            <person name="Friedman R."/>
            <person name="Frazier M."/>
            <person name="Venter J.C."/>
        </authorList>
    </citation>
    <scope>NUCLEOTIDE SEQUENCE [LARGE SCALE GENOMIC DNA]</scope>
    <source>
        <strain evidence="3 4">CCY0110</strain>
    </source>
</reference>
<sequence>MASELTKTLNRILQAKEKWAKQYNTQDLQYLQPGLSKDEIDTIAKHLPFQLPLEVSELYQWRNGSRQGEYEDQHAAIFSPVMTPWTFRPLPEVVKIYLKNLRKQTNLSANTFPLPTKVKYLQSFHELPIFYTIDWTCSGSLWLNIKEGLSLVVFDSFDEGEMNIISTYSSLTSLMLTIAECQEAGIVFDCKYTSDQCDELENQIWYKYNSELREFALQVLQKLPFSELAWIHIISGLVKFKDLRTVSFLIHWLTNLIDAYKDPNFKRNYIAYLDGKLYKQDTDNFYYFQLETGLPKILGELGDIRAVPVLITALQDNNLFQQNAFSRICAAKALGQLKDQRATFPLIYILKDNWKEARKTAAWALGEIQDKKAAKPLIKALQDRDKEVRQTAKEALAKIIDKYPEIKNL</sequence>
<dbReference type="InterPro" id="IPR004155">
    <property type="entry name" value="PBS_lyase_HEAT"/>
</dbReference>
<evidence type="ECO:0000313" key="3">
    <source>
        <dbReference type="EMBL" id="EAZ91510.1"/>
    </source>
</evidence>
<dbReference type="Pfam" id="PF13646">
    <property type="entry name" value="HEAT_2"/>
    <property type="match status" value="1"/>
</dbReference>
<dbReference type="Proteomes" id="UP000003781">
    <property type="component" value="Unassembled WGS sequence"/>
</dbReference>
<dbReference type="PANTHER" id="PTHR12697">
    <property type="entry name" value="PBS LYASE HEAT-LIKE PROTEIN"/>
    <property type="match status" value="1"/>
</dbReference>
<evidence type="ECO:0000313" key="4">
    <source>
        <dbReference type="Proteomes" id="UP000003781"/>
    </source>
</evidence>
<keyword evidence="4" id="KW-1185">Reference proteome</keyword>
<evidence type="ECO:0000256" key="2">
    <source>
        <dbReference type="ARBA" id="ARBA00022738"/>
    </source>
</evidence>
<dbReference type="EMBL" id="AAXW01000013">
    <property type="protein sequence ID" value="EAZ91510.1"/>
    <property type="molecule type" value="Genomic_DNA"/>
</dbReference>
<proteinExistence type="predicted"/>
<dbReference type="Pfam" id="PF03130">
    <property type="entry name" value="HEAT_PBS"/>
    <property type="match status" value="1"/>
</dbReference>
<dbReference type="Gene3D" id="1.25.10.10">
    <property type="entry name" value="Leucine-rich Repeat Variant"/>
    <property type="match status" value="1"/>
</dbReference>
<dbReference type="RefSeq" id="WP_008275338.1">
    <property type="nucleotide sequence ID" value="NZ_AAXW01000013.1"/>
</dbReference>
<evidence type="ECO:0008006" key="5">
    <source>
        <dbReference type="Google" id="ProtNLM"/>
    </source>
</evidence>
<dbReference type="InterPro" id="IPR016024">
    <property type="entry name" value="ARM-type_fold"/>
</dbReference>
<accession>A3IPM0</accession>
<dbReference type="eggNOG" id="COG4282">
    <property type="taxonomic scope" value="Bacteria"/>
</dbReference>
<keyword evidence="2" id="KW-0605">Phycobilisome</keyword>
<gene>
    <name evidence="3" type="ORF">CY0110_13356</name>
</gene>
<dbReference type="GO" id="GO:0030089">
    <property type="term" value="C:phycobilisome"/>
    <property type="evidence" value="ECO:0007669"/>
    <property type="project" value="UniProtKB-KW"/>
</dbReference>
<dbReference type="InterPro" id="IPR011989">
    <property type="entry name" value="ARM-like"/>
</dbReference>
<dbReference type="SMART" id="SM00567">
    <property type="entry name" value="EZ_HEAT"/>
    <property type="match status" value="3"/>
</dbReference>